<feature type="compositionally biased region" description="Basic and acidic residues" evidence="5">
    <location>
        <begin position="1"/>
        <end position="16"/>
    </location>
</feature>
<dbReference type="Gene3D" id="1.10.357.10">
    <property type="entry name" value="Tetracycline Repressor, domain 2"/>
    <property type="match status" value="1"/>
</dbReference>
<dbReference type="InterPro" id="IPR001647">
    <property type="entry name" value="HTH_TetR"/>
</dbReference>
<dbReference type="InterPro" id="IPR009057">
    <property type="entry name" value="Homeodomain-like_sf"/>
</dbReference>
<organism evidence="7 8">
    <name type="scientific">Nocardioides silvaticus</name>
    <dbReference type="NCBI Taxonomy" id="2201891"/>
    <lineage>
        <taxon>Bacteria</taxon>
        <taxon>Bacillati</taxon>
        <taxon>Actinomycetota</taxon>
        <taxon>Actinomycetes</taxon>
        <taxon>Propionibacteriales</taxon>
        <taxon>Nocardioidaceae</taxon>
        <taxon>Nocardioides</taxon>
    </lineage>
</organism>
<feature type="compositionally biased region" description="Basic residues" evidence="5">
    <location>
        <begin position="28"/>
        <end position="37"/>
    </location>
</feature>
<keyword evidence="2 4" id="KW-0238">DNA-binding</keyword>
<dbReference type="PROSITE" id="PS50977">
    <property type="entry name" value="HTH_TETR_2"/>
    <property type="match status" value="1"/>
</dbReference>
<evidence type="ECO:0000256" key="4">
    <source>
        <dbReference type="PROSITE-ProRule" id="PRU00335"/>
    </source>
</evidence>
<comment type="caution">
    <text evidence="7">The sequence shown here is derived from an EMBL/GenBank/DDBJ whole genome shotgun (WGS) entry which is preliminary data.</text>
</comment>
<dbReference type="AlphaFoldDB" id="A0A316TJU5"/>
<protein>
    <submittedName>
        <fullName evidence="7">TetR family transcriptional regulator</fullName>
    </submittedName>
</protein>
<keyword evidence="8" id="KW-1185">Reference proteome</keyword>
<evidence type="ECO:0000256" key="5">
    <source>
        <dbReference type="SAM" id="MobiDB-lite"/>
    </source>
</evidence>
<feature type="region of interest" description="Disordered" evidence="5">
    <location>
        <begin position="1"/>
        <end position="37"/>
    </location>
</feature>
<keyword evidence="3" id="KW-0804">Transcription</keyword>
<dbReference type="PANTHER" id="PTHR30055:SF234">
    <property type="entry name" value="HTH-TYPE TRANSCRIPTIONAL REGULATOR BETI"/>
    <property type="match status" value="1"/>
</dbReference>
<evidence type="ECO:0000259" key="6">
    <source>
        <dbReference type="PROSITE" id="PS50977"/>
    </source>
</evidence>
<evidence type="ECO:0000256" key="3">
    <source>
        <dbReference type="ARBA" id="ARBA00023163"/>
    </source>
</evidence>
<dbReference type="Pfam" id="PF00440">
    <property type="entry name" value="TetR_N"/>
    <property type="match status" value="1"/>
</dbReference>
<evidence type="ECO:0000313" key="7">
    <source>
        <dbReference type="EMBL" id="PWN02532.1"/>
    </source>
</evidence>
<dbReference type="PANTHER" id="PTHR30055">
    <property type="entry name" value="HTH-TYPE TRANSCRIPTIONAL REGULATOR RUTR"/>
    <property type="match status" value="1"/>
</dbReference>
<accession>A0A316TJU5</accession>
<sequence length="279" mass="29214">MGGRRDHDREADREAPDAGEVGEEVLPRTRRGSRPRHLRLPASFERSLKHNHALSLSDRSSRGGRVAESSTKDRLLAATLTVVAEQGIAKASARTIAAEAGVNQALVFYHFGSIDDLLVAACEHGARQRVEANREAIAEVASLPELVTVARRLHETERAAGHVALLGQLLAGAPSHGPLAAAVATGLGLWIAEVESVLGRLLADTAIADLVDVTGLARAVAASFVGLELYDGVDAAGASSALTALEQLAGLAAVLADLGPLEARAVRRHLRRASTTTAR</sequence>
<feature type="DNA-binding region" description="H-T-H motif" evidence="4">
    <location>
        <begin position="92"/>
        <end position="111"/>
    </location>
</feature>
<evidence type="ECO:0000313" key="8">
    <source>
        <dbReference type="Proteomes" id="UP000245507"/>
    </source>
</evidence>
<proteinExistence type="predicted"/>
<feature type="domain" description="HTH tetR-type" evidence="6">
    <location>
        <begin position="69"/>
        <end position="129"/>
    </location>
</feature>
<name>A0A316TJU5_9ACTN</name>
<keyword evidence="1" id="KW-0805">Transcription regulation</keyword>
<dbReference type="EMBL" id="QGDD01000005">
    <property type="protein sequence ID" value="PWN02532.1"/>
    <property type="molecule type" value="Genomic_DNA"/>
</dbReference>
<evidence type="ECO:0000256" key="1">
    <source>
        <dbReference type="ARBA" id="ARBA00023015"/>
    </source>
</evidence>
<evidence type="ECO:0000256" key="2">
    <source>
        <dbReference type="ARBA" id="ARBA00023125"/>
    </source>
</evidence>
<dbReference type="Proteomes" id="UP000245507">
    <property type="component" value="Unassembled WGS sequence"/>
</dbReference>
<dbReference type="GO" id="GO:0000976">
    <property type="term" value="F:transcription cis-regulatory region binding"/>
    <property type="evidence" value="ECO:0007669"/>
    <property type="project" value="TreeGrafter"/>
</dbReference>
<reference evidence="7 8" key="1">
    <citation type="submission" date="2018-05" db="EMBL/GenBank/DDBJ databases">
        <title>Nocardioides silvaticus genome.</title>
        <authorList>
            <person name="Li C."/>
            <person name="Wang G."/>
        </authorList>
    </citation>
    <scope>NUCLEOTIDE SEQUENCE [LARGE SCALE GENOMIC DNA]</scope>
    <source>
        <strain evidence="7 8">CCTCC AB 2018079</strain>
    </source>
</reference>
<dbReference type="GO" id="GO:0003700">
    <property type="term" value="F:DNA-binding transcription factor activity"/>
    <property type="evidence" value="ECO:0007669"/>
    <property type="project" value="TreeGrafter"/>
</dbReference>
<dbReference type="PRINTS" id="PR00455">
    <property type="entry name" value="HTHTETR"/>
</dbReference>
<dbReference type="OrthoDB" id="3474596at2"/>
<dbReference type="InterPro" id="IPR050109">
    <property type="entry name" value="HTH-type_TetR-like_transc_reg"/>
</dbReference>
<gene>
    <name evidence="7" type="ORF">DJ010_12420</name>
</gene>
<dbReference type="SUPFAM" id="SSF46689">
    <property type="entry name" value="Homeodomain-like"/>
    <property type="match status" value="1"/>
</dbReference>